<evidence type="ECO:0000256" key="1">
    <source>
        <dbReference type="SAM" id="Phobius"/>
    </source>
</evidence>
<feature type="transmembrane region" description="Helical" evidence="1">
    <location>
        <begin position="89"/>
        <end position="107"/>
    </location>
</feature>
<comment type="caution">
    <text evidence="2">The sequence shown here is derived from an EMBL/GenBank/DDBJ whole genome shotgun (WGS) entry which is preliminary data.</text>
</comment>
<keyword evidence="1" id="KW-0812">Transmembrane</keyword>
<proteinExistence type="predicted"/>
<dbReference type="EMBL" id="NESQ01000028">
    <property type="protein sequence ID" value="PUU82423.1"/>
    <property type="molecule type" value="Genomic_DNA"/>
</dbReference>
<dbReference type="Proteomes" id="UP000244722">
    <property type="component" value="Unassembled WGS sequence"/>
</dbReference>
<sequence>MDTVLYREAHWHAIQEPQRVRLGGLSACYSSKSVNFLYRTYYYKPFYALLFPTGFVSSLPTTIIAFLCPPTAWLSSTFPPPSNILFHKPFKVLVYACVCVWGLSFPLQGPNF</sequence>
<evidence type="ECO:0000313" key="2">
    <source>
        <dbReference type="EMBL" id="PUU82423.1"/>
    </source>
</evidence>
<keyword evidence="1" id="KW-1133">Transmembrane helix</keyword>
<organism evidence="2 3">
    <name type="scientific">Tuber borchii</name>
    <name type="common">White truffle</name>
    <dbReference type="NCBI Taxonomy" id="42251"/>
    <lineage>
        <taxon>Eukaryota</taxon>
        <taxon>Fungi</taxon>
        <taxon>Dikarya</taxon>
        <taxon>Ascomycota</taxon>
        <taxon>Pezizomycotina</taxon>
        <taxon>Pezizomycetes</taxon>
        <taxon>Pezizales</taxon>
        <taxon>Tuberaceae</taxon>
        <taxon>Tuber</taxon>
    </lineage>
</organism>
<evidence type="ECO:0000313" key="3">
    <source>
        <dbReference type="Proteomes" id="UP000244722"/>
    </source>
</evidence>
<gene>
    <name evidence="2" type="ORF">B9Z19DRAFT_415398</name>
</gene>
<feature type="transmembrane region" description="Helical" evidence="1">
    <location>
        <begin position="46"/>
        <end position="68"/>
    </location>
</feature>
<protein>
    <submittedName>
        <fullName evidence="2">Uncharacterized protein</fullName>
    </submittedName>
</protein>
<keyword evidence="3" id="KW-1185">Reference proteome</keyword>
<accession>A0A2T7A3U9</accession>
<dbReference type="AlphaFoldDB" id="A0A2T7A3U9"/>
<name>A0A2T7A3U9_TUBBO</name>
<keyword evidence="1" id="KW-0472">Membrane</keyword>
<reference evidence="2 3" key="1">
    <citation type="submission" date="2017-04" db="EMBL/GenBank/DDBJ databases">
        <title>Draft genome sequence of Tuber borchii Vittad., a whitish edible truffle.</title>
        <authorList>
            <consortium name="DOE Joint Genome Institute"/>
            <person name="Murat C."/>
            <person name="Kuo A."/>
            <person name="Barry K.W."/>
            <person name="Clum A."/>
            <person name="Dockter R.B."/>
            <person name="Fauchery L."/>
            <person name="Iotti M."/>
            <person name="Kohler A."/>
            <person name="Labutti K."/>
            <person name="Lindquist E.A."/>
            <person name="Lipzen A."/>
            <person name="Ohm R.A."/>
            <person name="Wang M."/>
            <person name="Grigoriev I.V."/>
            <person name="Zambonelli A."/>
            <person name="Martin F.M."/>
        </authorList>
    </citation>
    <scope>NUCLEOTIDE SEQUENCE [LARGE SCALE GENOMIC DNA]</scope>
    <source>
        <strain evidence="2 3">Tbo3840</strain>
    </source>
</reference>